<keyword evidence="2" id="KW-0808">Transferase</keyword>
<comment type="caution">
    <text evidence="5">The sequence shown here is derived from an EMBL/GenBank/DDBJ whole genome shotgun (WGS) entry which is preliminary data.</text>
</comment>
<evidence type="ECO:0000313" key="5">
    <source>
        <dbReference type="EMBL" id="GAV86492.1"/>
    </source>
</evidence>
<keyword evidence="3" id="KW-0949">S-adenosyl-L-methionine</keyword>
<keyword evidence="1" id="KW-0489">Methyltransferase</keyword>
<dbReference type="GO" id="GO:0008168">
    <property type="term" value="F:methyltransferase activity"/>
    <property type="evidence" value="ECO:0007669"/>
    <property type="project" value="UniProtKB-KW"/>
</dbReference>
<gene>
    <name evidence="5" type="ORF">CFOL_v3_29922</name>
</gene>
<evidence type="ECO:0000256" key="3">
    <source>
        <dbReference type="ARBA" id="ARBA00022691"/>
    </source>
</evidence>
<reference evidence="6" key="1">
    <citation type="submission" date="2016-04" db="EMBL/GenBank/DDBJ databases">
        <title>Cephalotus genome sequencing.</title>
        <authorList>
            <person name="Fukushima K."/>
            <person name="Hasebe M."/>
            <person name="Fang X."/>
        </authorList>
    </citation>
    <scope>NUCLEOTIDE SEQUENCE [LARGE SCALE GENOMIC DNA]</scope>
    <source>
        <strain evidence="6">cv. St1</strain>
    </source>
</reference>
<dbReference type="Proteomes" id="UP000187406">
    <property type="component" value="Unassembled WGS sequence"/>
</dbReference>
<evidence type="ECO:0000313" key="6">
    <source>
        <dbReference type="Proteomes" id="UP000187406"/>
    </source>
</evidence>
<accession>A0A1Q3D225</accession>
<dbReference type="AlphaFoldDB" id="A0A1Q3D225"/>
<dbReference type="FunCoup" id="A0A1Q3D225">
    <property type="interactions" value="1354"/>
</dbReference>
<feature type="chain" id="PRO_5012479025" evidence="4">
    <location>
        <begin position="20"/>
        <end position="278"/>
    </location>
</feature>
<dbReference type="EMBL" id="BDDD01003924">
    <property type="protein sequence ID" value="GAV86492.1"/>
    <property type="molecule type" value="Genomic_DNA"/>
</dbReference>
<dbReference type="STRING" id="3775.A0A1Q3D225"/>
<protein>
    <submittedName>
        <fullName evidence="5">Uncharacterized protein</fullName>
    </submittedName>
</protein>
<keyword evidence="6" id="KW-1185">Reference proteome</keyword>
<dbReference type="GO" id="GO:0032259">
    <property type="term" value="P:methylation"/>
    <property type="evidence" value="ECO:0007669"/>
    <property type="project" value="UniProtKB-KW"/>
</dbReference>
<keyword evidence="4" id="KW-0732">Signal</keyword>
<dbReference type="PANTHER" id="PTHR32183">
    <property type="match status" value="1"/>
</dbReference>
<dbReference type="SUPFAM" id="SSF102405">
    <property type="entry name" value="MCP/YpsA-like"/>
    <property type="match status" value="1"/>
</dbReference>
<dbReference type="InParanoid" id="A0A1Q3D225"/>
<sequence length="278" mass="31079">MSTPLPIMRLLLPLTLTTTTTIDFHLKNSSKIINPSFNLCSSIPCPNSSRAKPPFLSKPTWLCGHMRRDPDMHGWRYEEENVVNMLGSDENNGIQIPTQAQSVVEGSGAVMVSEFKPAPDVDYLQELLAIQQQGPRAIGFFGTRNMGFMHQELIEILSYALVITKNHIYTSGASGTNAAVIRGALRAEKPELLTVILPQSLKKQSPESQELLSKVKTVIEKPHNDHLPLIEASRLCNMNIISHVQQVICFAFHDSKLLMETCQEAKNLRKIVTLFYLD</sequence>
<evidence type="ECO:0000256" key="1">
    <source>
        <dbReference type="ARBA" id="ARBA00022603"/>
    </source>
</evidence>
<dbReference type="PANTHER" id="PTHR32183:SF6">
    <property type="entry name" value="CYSTEINE SULFINATE DESULFINASE_CYSTEINE DESULFURASE AND RELATED ENZYMES"/>
    <property type="match status" value="1"/>
</dbReference>
<name>A0A1Q3D225_CEPFO</name>
<evidence type="ECO:0000256" key="4">
    <source>
        <dbReference type="SAM" id="SignalP"/>
    </source>
</evidence>
<dbReference type="OrthoDB" id="4644at2759"/>
<evidence type="ECO:0000256" key="2">
    <source>
        <dbReference type="ARBA" id="ARBA00022679"/>
    </source>
</evidence>
<organism evidence="5 6">
    <name type="scientific">Cephalotus follicularis</name>
    <name type="common">Albany pitcher plant</name>
    <dbReference type="NCBI Taxonomy" id="3775"/>
    <lineage>
        <taxon>Eukaryota</taxon>
        <taxon>Viridiplantae</taxon>
        <taxon>Streptophyta</taxon>
        <taxon>Embryophyta</taxon>
        <taxon>Tracheophyta</taxon>
        <taxon>Spermatophyta</taxon>
        <taxon>Magnoliopsida</taxon>
        <taxon>eudicotyledons</taxon>
        <taxon>Gunneridae</taxon>
        <taxon>Pentapetalae</taxon>
        <taxon>rosids</taxon>
        <taxon>fabids</taxon>
        <taxon>Oxalidales</taxon>
        <taxon>Cephalotaceae</taxon>
        <taxon>Cephalotus</taxon>
    </lineage>
</organism>
<proteinExistence type="predicted"/>
<feature type="signal peptide" evidence="4">
    <location>
        <begin position="1"/>
        <end position="19"/>
    </location>
</feature>